<evidence type="ECO:0000313" key="2">
    <source>
        <dbReference type="Proteomes" id="UP001437256"/>
    </source>
</evidence>
<sequence>MSSTFLLPPELLVVVLDFVARNDGGGRGAILKCALVSRLWCTISGPYIFRTIEIALSKDETREWADRCRESPHLVPFISHLTLIGHRWPEDSEDSDESDSYDGGVWEVEDAEELGREMAHVQSLTLKMLAGNSEIEDLAPHLAFLKQVGSAAGGIQSIQLDNVNFERPEHLFIYLSSIVGKPSKLSLKSAGALSFDGYTDVYRNDGHVDHPGTTQLAWSLRSLVLHNTELRRDVLLWLLSSAVDLSGLQSLVLAAIWGEIGISDYDEYIAPAVPESLFERLMVACGSSLQHLTLGSYRQRAVGFPPSQLRYLRHLHELKQIVLISGVSGRRVGLSHTKALSQAIALLPGIQGHPALEEIVLAFDIDLATAPDTEELQSLEEWKILDKEMDALADSVSTFRRLFLLLEITSIYSEMAQSRDSRNASSDMVVNIIRGAMPRSSARGLLAVRAERSWSGNRVKLLYHQWAFDHELLI</sequence>
<protein>
    <recommendedName>
        <fullName evidence="3">F-box domain-containing protein</fullName>
    </recommendedName>
</protein>
<proteinExistence type="predicted"/>
<evidence type="ECO:0008006" key="3">
    <source>
        <dbReference type="Google" id="ProtNLM"/>
    </source>
</evidence>
<keyword evidence="2" id="KW-1185">Reference proteome</keyword>
<organism evidence="1 2">
    <name type="scientific">Marasmius tenuissimus</name>
    <dbReference type="NCBI Taxonomy" id="585030"/>
    <lineage>
        <taxon>Eukaryota</taxon>
        <taxon>Fungi</taxon>
        <taxon>Dikarya</taxon>
        <taxon>Basidiomycota</taxon>
        <taxon>Agaricomycotina</taxon>
        <taxon>Agaricomycetes</taxon>
        <taxon>Agaricomycetidae</taxon>
        <taxon>Agaricales</taxon>
        <taxon>Marasmiineae</taxon>
        <taxon>Marasmiaceae</taxon>
        <taxon>Marasmius</taxon>
    </lineage>
</organism>
<dbReference type="EMBL" id="JBBXMP010000019">
    <property type="protein sequence ID" value="KAL0068235.1"/>
    <property type="molecule type" value="Genomic_DNA"/>
</dbReference>
<evidence type="ECO:0000313" key="1">
    <source>
        <dbReference type="EMBL" id="KAL0068235.1"/>
    </source>
</evidence>
<name>A0ABR3A2P8_9AGAR</name>
<reference evidence="1 2" key="1">
    <citation type="submission" date="2024-05" db="EMBL/GenBank/DDBJ databases">
        <title>A draft genome resource for the thread blight pathogen Marasmius tenuissimus strain MS-2.</title>
        <authorList>
            <person name="Yulfo-Soto G.E."/>
            <person name="Baruah I.K."/>
            <person name="Amoako-Attah I."/>
            <person name="Bukari Y."/>
            <person name="Meinhardt L.W."/>
            <person name="Bailey B.A."/>
            <person name="Cohen S.P."/>
        </authorList>
    </citation>
    <scope>NUCLEOTIDE SEQUENCE [LARGE SCALE GENOMIC DNA]</scope>
    <source>
        <strain evidence="1 2">MS-2</strain>
    </source>
</reference>
<accession>A0ABR3A2P8</accession>
<dbReference type="Proteomes" id="UP001437256">
    <property type="component" value="Unassembled WGS sequence"/>
</dbReference>
<gene>
    <name evidence="1" type="ORF">AAF712_004620</name>
</gene>
<dbReference type="InterPro" id="IPR032675">
    <property type="entry name" value="LRR_dom_sf"/>
</dbReference>
<dbReference type="Gene3D" id="3.80.10.10">
    <property type="entry name" value="Ribonuclease Inhibitor"/>
    <property type="match status" value="1"/>
</dbReference>
<comment type="caution">
    <text evidence="1">The sequence shown here is derived from an EMBL/GenBank/DDBJ whole genome shotgun (WGS) entry which is preliminary data.</text>
</comment>